<dbReference type="GO" id="GO:0071555">
    <property type="term" value="P:cell wall organization"/>
    <property type="evidence" value="ECO:0007669"/>
    <property type="project" value="UniProtKB-KW"/>
</dbReference>
<comment type="subcellular location">
    <subcellularLocation>
        <location evidence="4">Golgi apparatus membrane</location>
        <topology evidence="4">Single-pass type II membrane protein</topology>
    </subcellularLocation>
</comment>
<dbReference type="InterPro" id="IPR002495">
    <property type="entry name" value="Glyco_trans_8"/>
</dbReference>
<dbReference type="Pfam" id="PF01501">
    <property type="entry name" value="Glyco_transf_8"/>
    <property type="match status" value="1"/>
</dbReference>
<accession>A0A7I8IA40</accession>
<dbReference type="SUPFAM" id="SSF53448">
    <property type="entry name" value="Nucleotide-diphospho-sugar transferases"/>
    <property type="match status" value="1"/>
</dbReference>
<evidence type="ECO:0000313" key="5">
    <source>
        <dbReference type="EMBL" id="CAA2614764.1"/>
    </source>
</evidence>
<comment type="similarity">
    <text evidence="2 4">Belongs to the glycosyltransferase 8 family.</text>
</comment>
<keyword evidence="4" id="KW-0333">Golgi apparatus</keyword>
<protein>
    <recommendedName>
        <fullName evidence="4">Hexosyltransferase</fullName>
        <ecNumber evidence="4">2.4.1.-</ecNumber>
    </recommendedName>
</protein>
<evidence type="ECO:0000256" key="1">
    <source>
        <dbReference type="ARBA" id="ARBA00004877"/>
    </source>
</evidence>
<evidence type="ECO:0000256" key="4">
    <source>
        <dbReference type="RuleBase" id="RU362027"/>
    </source>
</evidence>
<gene>
    <name evidence="5" type="ORF">SI7747_01001135</name>
</gene>
<name>A0A7I8IA40_SPIIN</name>
<dbReference type="PANTHER" id="PTHR32116:SF12">
    <property type="entry name" value="GALACTURONOSYLTRANSFERASE 7-RELATED"/>
    <property type="match status" value="1"/>
</dbReference>
<dbReference type="InterPro" id="IPR029993">
    <property type="entry name" value="GAUT"/>
</dbReference>
<dbReference type="GO" id="GO:0047262">
    <property type="term" value="F:polygalacturonate 4-alpha-galacturonosyltransferase activity"/>
    <property type="evidence" value="ECO:0007669"/>
    <property type="project" value="InterPro"/>
</dbReference>
<proteinExistence type="inferred from homology"/>
<dbReference type="PANTHER" id="PTHR32116">
    <property type="entry name" value="GALACTURONOSYLTRANSFERASE 4-RELATED"/>
    <property type="match status" value="1"/>
</dbReference>
<dbReference type="EMBL" id="CACRZD030000001">
    <property type="protein sequence ID" value="CAA6654545.1"/>
    <property type="molecule type" value="Genomic_DNA"/>
</dbReference>
<dbReference type="Pfam" id="PF25557">
    <property type="entry name" value="GAUT_1"/>
    <property type="match status" value="1"/>
</dbReference>
<evidence type="ECO:0000313" key="6">
    <source>
        <dbReference type="Proteomes" id="UP001189122"/>
    </source>
</evidence>
<dbReference type="InterPro" id="IPR029044">
    <property type="entry name" value="Nucleotide-diphossugar_trans"/>
</dbReference>
<sequence>MILAYCRNELRTGLPRRFFGPAGALPTRLVGSLLVHRRGFLPSEEEEERASSPACSHAYYGLWAIGSSQLSITHHRHSQVDQFSTVGGSYSQRTNFEQCKGVFVIMQNETIRQELWRILLEDLGHRSLSATAHLETTASGDETEQTCQLEFGSYCLWSVEYKEKMQDSLVKKMKDQLFVARSYYPSIAKLHSQEKLSLELRQNIQDHERMLSDALVDADLPINVEKKVHSMEVIIGRVKSFHLGCVNVNKKLQQILDLTEDEAHFHRRQSAFLYHLGVQTMSKSLHCLSLRLTVEYFNSPLFDMEDVHSERLANPALQHYVIFSSNILASAVAINSTVMNAKSEFLFMKMWFSRNVYKKALIHVTDIEDYYYFLNNSQLGMQPHLSLSEEFRISVRSVDQPSLVDRRTEYISTPSHAYFLLPDIFKNLKRIVVLDDAVVVQRKAIGAVEFCELRLGHLESYLGEEDYDKEACLWLFGLNVVDLDQWRNLNVTGTYQKLLSKSQETTHTSWRTAALPSSLLASQDLIYVLDDSWVLSGLGTNYAVSRDAIQKAAILHYNGNMKPWLELGIPQYKTYWRNYLTQQDQFMDECNVNR</sequence>
<keyword evidence="3 4" id="KW-0328">Glycosyltransferase</keyword>
<evidence type="ECO:0000256" key="2">
    <source>
        <dbReference type="ARBA" id="ARBA00006351"/>
    </source>
</evidence>
<reference evidence="5 6" key="1">
    <citation type="submission" date="2019-12" db="EMBL/GenBank/DDBJ databases">
        <authorList>
            <person name="Scholz U."/>
            <person name="Mascher M."/>
            <person name="Fiebig A."/>
        </authorList>
    </citation>
    <scope>NUCLEOTIDE SEQUENCE</scope>
</reference>
<dbReference type="UniPathway" id="UPA00845"/>
<dbReference type="Gene3D" id="3.90.550.10">
    <property type="entry name" value="Spore Coat Polysaccharide Biosynthesis Protein SpsA, Chain A"/>
    <property type="match status" value="1"/>
</dbReference>
<organism evidence="5">
    <name type="scientific">Spirodela intermedia</name>
    <name type="common">Intermediate duckweed</name>
    <dbReference type="NCBI Taxonomy" id="51605"/>
    <lineage>
        <taxon>Eukaryota</taxon>
        <taxon>Viridiplantae</taxon>
        <taxon>Streptophyta</taxon>
        <taxon>Embryophyta</taxon>
        <taxon>Tracheophyta</taxon>
        <taxon>Spermatophyta</taxon>
        <taxon>Magnoliopsida</taxon>
        <taxon>Liliopsida</taxon>
        <taxon>Araceae</taxon>
        <taxon>Lemnoideae</taxon>
        <taxon>Spirodela</taxon>
    </lineage>
</organism>
<comment type="pathway">
    <text evidence="1 4">Glycan metabolism; pectin biosynthesis.</text>
</comment>
<keyword evidence="4" id="KW-0961">Cell wall biogenesis/degradation</keyword>
<keyword evidence="6" id="KW-1185">Reference proteome</keyword>
<dbReference type="AlphaFoldDB" id="A0A7I8IA40"/>
<dbReference type="EMBL" id="LR743588">
    <property type="protein sequence ID" value="CAA2614764.1"/>
    <property type="molecule type" value="Genomic_DNA"/>
</dbReference>
<dbReference type="Proteomes" id="UP001189122">
    <property type="component" value="Unassembled WGS sequence"/>
</dbReference>
<dbReference type="GO" id="GO:0000139">
    <property type="term" value="C:Golgi membrane"/>
    <property type="evidence" value="ECO:0007669"/>
    <property type="project" value="UniProtKB-SubCell"/>
</dbReference>
<dbReference type="EC" id="2.4.1.-" evidence="4"/>
<keyword evidence="3 4" id="KW-0808">Transferase</keyword>
<dbReference type="GO" id="GO:0045489">
    <property type="term" value="P:pectin biosynthetic process"/>
    <property type="evidence" value="ECO:0007669"/>
    <property type="project" value="UniProtKB-UniPathway"/>
</dbReference>
<evidence type="ECO:0000256" key="3">
    <source>
        <dbReference type="ARBA" id="ARBA00022676"/>
    </source>
</evidence>